<organism evidence="2 3">
    <name type="scientific">Hymenobacter algoricola</name>
    <dbReference type="NCBI Taxonomy" id="486267"/>
    <lineage>
        <taxon>Bacteria</taxon>
        <taxon>Pseudomonadati</taxon>
        <taxon>Bacteroidota</taxon>
        <taxon>Cytophagia</taxon>
        <taxon>Cytophagales</taxon>
        <taxon>Hymenobacteraceae</taxon>
        <taxon>Hymenobacter</taxon>
    </lineage>
</organism>
<protein>
    <submittedName>
        <fullName evidence="2">Serine hydrolase</fullName>
    </submittedName>
</protein>
<dbReference type="PANTHER" id="PTHR46825:SF15">
    <property type="entry name" value="BETA-LACTAMASE-RELATED DOMAIN-CONTAINING PROTEIN"/>
    <property type="match status" value="1"/>
</dbReference>
<dbReference type="GO" id="GO:0016787">
    <property type="term" value="F:hydrolase activity"/>
    <property type="evidence" value="ECO:0007669"/>
    <property type="project" value="UniProtKB-KW"/>
</dbReference>
<dbReference type="InterPro" id="IPR050491">
    <property type="entry name" value="AmpC-like"/>
</dbReference>
<proteinExistence type="predicted"/>
<accession>A0ABP7N7T3</accession>
<keyword evidence="2" id="KW-0378">Hydrolase</keyword>
<evidence type="ECO:0000259" key="1">
    <source>
        <dbReference type="Pfam" id="PF00144"/>
    </source>
</evidence>
<dbReference type="InterPro" id="IPR001466">
    <property type="entry name" value="Beta-lactam-related"/>
</dbReference>
<keyword evidence="3" id="KW-1185">Reference proteome</keyword>
<evidence type="ECO:0000313" key="3">
    <source>
        <dbReference type="Proteomes" id="UP001499909"/>
    </source>
</evidence>
<dbReference type="Proteomes" id="UP001499909">
    <property type="component" value="Unassembled WGS sequence"/>
</dbReference>
<dbReference type="InterPro" id="IPR012338">
    <property type="entry name" value="Beta-lactam/transpept-like"/>
</dbReference>
<dbReference type="PANTHER" id="PTHR46825">
    <property type="entry name" value="D-ALANYL-D-ALANINE-CARBOXYPEPTIDASE/ENDOPEPTIDASE AMPH"/>
    <property type="match status" value="1"/>
</dbReference>
<feature type="domain" description="Beta-lactamase-related" evidence="1">
    <location>
        <begin position="42"/>
        <end position="347"/>
    </location>
</feature>
<dbReference type="EMBL" id="BAABDH010000040">
    <property type="protein sequence ID" value="GAA3939458.1"/>
    <property type="molecule type" value="Genomic_DNA"/>
</dbReference>
<comment type="caution">
    <text evidence="2">The sequence shown here is derived from an EMBL/GenBank/DDBJ whole genome shotgun (WGS) entry which is preliminary data.</text>
</comment>
<dbReference type="Gene3D" id="2.40.128.600">
    <property type="match status" value="1"/>
</dbReference>
<reference evidence="3" key="1">
    <citation type="journal article" date="2019" name="Int. J. Syst. Evol. Microbiol.">
        <title>The Global Catalogue of Microorganisms (GCM) 10K type strain sequencing project: providing services to taxonomists for standard genome sequencing and annotation.</title>
        <authorList>
            <consortium name="The Broad Institute Genomics Platform"/>
            <consortium name="The Broad Institute Genome Sequencing Center for Infectious Disease"/>
            <person name="Wu L."/>
            <person name="Ma J."/>
        </authorList>
    </citation>
    <scope>NUCLEOTIDE SEQUENCE [LARGE SCALE GENOMIC DNA]</scope>
    <source>
        <strain evidence="3">JCM 17214</strain>
    </source>
</reference>
<sequence>MLLLLLIPSLAICQPPSPRPHPTAQTKLEYFLKLTDTLRLRARNPGMAMAIIDNNQLLYQGGLGYRNLDKQLPVTTNTLFEIGSCTKAFTGVVAAQLVQEKALAWDDKVVQHLPEFKLADPYATANATLTDLLTHRVGVYQHYYLQYGPRFSRNEVLKMLPFLSFNGTFREKFIYNNLLYTAAGILEERVTHTPWQDLVKTRIFAPLGMTQSFATFEEFQRYGENTVSYRNDGYTVIPPSSIDAAAPAGAISSTLNDMTKWLTMLVNKGTLDGKEFLTPRQFAHLTSPLTVRNAAEEIFYGIGWDIDARRNTIYHDGRTGGQSARIVLAPQSGFGIVIMCNQQTELQNLLTRYATNIFLDNNYEKLADFEQYVIDKNNPPAAAQAPKASLIQDPQVLKKASRYVGTYSHPAYGTITISKAPKNQLAFAYYDFKGPVKHNAGLSFTALTTHFTGNDTFDFRILEGPAQEVTGIEVQFPYSQPLVFTKAATLVLPN</sequence>
<dbReference type="Pfam" id="PF00144">
    <property type="entry name" value="Beta-lactamase"/>
    <property type="match status" value="1"/>
</dbReference>
<name>A0ABP7N7T3_9BACT</name>
<gene>
    <name evidence="2" type="ORF">GCM10022406_24500</name>
</gene>
<dbReference type="Gene3D" id="3.40.710.10">
    <property type="entry name" value="DD-peptidase/beta-lactamase superfamily"/>
    <property type="match status" value="1"/>
</dbReference>
<evidence type="ECO:0000313" key="2">
    <source>
        <dbReference type="EMBL" id="GAA3939458.1"/>
    </source>
</evidence>
<dbReference type="SUPFAM" id="SSF56601">
    <property type="entry name" value="beta-lactamase/transpeptidase-like"/>
    <property type="match status" value="1"/>
</dbReference>